<sequence>MFLRSQSTAAPISTAARDAVRRLFHLSSPTVSGGETVGGEIERFSGKMFVVRFSEATCTGALATKEWSTGGADLDEVHGGAIHPSIGAEAVSWTDGTYSTPREA</sequence>
<dbReference type="HOGENOM" id="CLU_2253925_0_0_1"/>
<evidence type="ECO:0000313" key="1">
    <source>
        <dbReference type="EnsemblPlants" id="Bra027499.1-P"/>
    </source>
</evidence>
<reference evidence="1" key="3">
    <citation type="submission" date="2023-03" db="UniProtKB">
        <authorList>
            <consortium name="EnsemblPlants"/>
        </authorList>
    </citation>
    <scope>IDENTIFICATION</scope>
    <source>
        <strain evidence="1">cv. Chiifu-401-42</strain>
    </source>
</reference>
<protein>
    <submittedName>
        <fullName evidence="1">Uncharacterized protein</fullName>
    </submittedName>
</protein>
<accession>M4EFD7</accession>
<evidence type="ECO:0000313" key="2">
    <source>
        <dbReference type="Proteomes" id="UP000011750"/>
    </source>
</evidence>
<organism evidence="1 2">
    <name type="scientific">Brassica campestris</name>
    <name type="common">Field mustard</name>
    <dbReference type="NCBI Taxonomy" id="3711"/>
    <lineage>
        <taxon>Eukaryota</taxon>
        <taxon>Viridiplantae</taxon>
        <taxon>Streptophyta</taxon>
        <taxon>Embryophyta</taxon>
        <taxon>Tracheophyta</taxon>
        <taxon>Spermatophyta</taxon>
        <taxon>Magnoliopsida</taxon>
        <taxon>eudicotyledons</taxon>
        <taxon>Gunneridae</taxon>
        <taxon>Pentapetalae</taxon>
        <taxon>rosids</taxon>
        <taxon>malvids</taxon>
        <taxon>Brassicales</taxon>
        <taxon>Brassicaceae</taxon>
        <taxon>Brassiceae</taxon>
        <taxon>Brassica</taxon>
    </lineage>
</organism>
<proteinExistence type="predicted"/>
<dbReference type="InParanoid" id="M4EFD7"/>
<dbReference type="Proteomes" id="UP000011750">
    <property type="component" value="Chromosome A09"/>
</dbReference>
<name>M4EFD7_BRACM</name>
<reference evidence="1 2" key="1">
    <citation type="journal article" date="2011" name="Nat. Genet.">
        <title>The genome of the mesopolyploid crop species Brassica rapa.</title>
        <authorList>
            <consortium name="Brassica rapa Genome Sequencing Project Consortium"/>
            <person name="Wang X."/>
            <person name="Wang H."/>
            <person name="Wang J."/>
            <person name="Sun R."/>
            <person name="Wu J."/>
            <person name="Liu S."/>
            <person name="Bai Y."/>
            <person name="Mun J.H."/>
            <person name="Bancroft I."/>
            <person name="Cheng F."/>
            <person name="Huang S."/>
            <person name="Li X."/>
            <person name="Hua W."/>
            <person name="Wang J."/>
            <person name="Wang X."/>
            <person name="Freeling M."/>
            <person name="Pires J.C."/>
            <person name="Paterson A.H."/>
            <person name="Chalhoub B."/>
            <person name="Wang B."/>
            <person name="Hayward A."/>
            <person name="Sharpe A.G."/>
            <person name="Park B.S."/>
            <person name="Weisshaar B."/>
            <person name="Liu B."/>
            <person name="Li B."/>
            <person name="Liu B."/>
            <person name="Tong C."/>
            <person name="Song C."/>
            <person name="Duran C."/>
            <person name="Peng C."/>
            <person name="Geng C."/>
            <person name="Koh C."/>
            <person name="Lin C."/>
            <person name="Edwards D."/>
            <person name="Mu D."/>
            <person name="Shen D."/>
            <person name="Soumpourou E."/>
            <person name="Li F."/>
            <person name="Fraser F."/>
            <person name="Conant G."/>
            <person name="Lassalle G."/>
            <person name="King G.J."/>
            <person name="Bonnema G."/>
            <person name="Tang H."/>
            <person name="Wang H."/>
            <person name="Belcram H."/>
            <person name="Zhou H."/>
            <person name="Hirakawa H."/>
            <person name="Abe H."/>
            <person name="Guo H."/>
            <person name="Wang H."/>
            <person name="Jin H."/>
            <person name="Parkin I.A."/>
            <person name="Batley J."/>
            <person name="Kim J.S."/>
            <person name="Just J."/>
            <person name="Li J."/>
            <person name="Xu J."/>
            <person name="Deng J."/>
            <person name="Kim J.A."/>
            <person name="Li J."/>
            <person name="Yu J."/>
            <person name="Meng J."/>
            <person name="Wang J."/>
            <person name="Min J."/>
            <person name="Poulain J."/>
            <person name="Wang J."/>
            <person name="Hatakeyama K."/>
            <person name="Wu K."/>
            <person name="Wang L."/>
            <person name="Fang L."/>
            <person name="Trick M."/>
            <person name="Links M.G."/>
            <person name="Zhao M."/>
            <person name="Jin M."/>
            <person name="Ramchiary N."/>
            <person name="Drou N."/>
            <person name="Berkman P.J."/>
            <person name="Cai Q."/>
            <person name="Huang Q."/>
            <person name="Li R."/>
            <person name="Tabata S."/>
            <person name="Cheng S."/>
            <person name="Zhang S."/>
            <person name="Zhang S."/>
            <person name="Huang S."/>
            <person name="Sato S."/>
            <person name="Sun S."/>
            <person name="Kwon S.J."/>
            <person name="Choi S.R."/>
            <person name="Lee T.H."/>
            <person name="Fan W."/>
            <person name="Zhao X."/>
            <person name="Tan X."/>
            <person name="Xu X."/>
            <person name="Wang Y."/>
            <person name="Qiu Y."/>
            <person name="Yin Y."/>
            <person name="Li Y."/>
            <person name="Du Y."/>
            <person name="Liao Y."/>
            <person name="Lim Y."/>
            <person name="Narusaka Y."/>
            <person name="Wang Y."/>
            <person name="Wang Z."/>
            <person name="Li Z."/>
            <person name="Wang Z."/>
            <person name="Xiong Z."/>
            <person name="Zhang Z."/>
        </authorList>
    </citation>
    <scope>NUCLEOTIDE SEQUENCE [LARGE SCALE GENOMIC DNA]</scope>
    <source>
        <strain evidence="1 2">cv. Chiifu-401-42</strain>
    </source>
</reference>
<dbReference type="EnsemblPlants" id="Bra027499.1">
    <property type="protein sequence ID" value="Bra027499.1-P"/>
    <property type="gene ID" value="Bra027499"/>
</dbReference>
<dbReference type="AlphaFoldDB" id="M4EFD7"/>
<dbReference type="Gramene" id="Bra027499.1">
    <property type="protein sequence ID" value="Bra027499.1-P"/>
    <property type="gene ID" value="Bra027499"/>
</dbReference>
<keyword evidence="2" id="KW-1185">Reference proteome</keyword>
<reference evidence="1 2" key="2">
    <citation type="journal article" date="2018" name="Hortic Res">
        <title>Improved Brassica rapa reference genome by single-molecule sequencing and chromosome conformation capture technologies.</title>
        <authorList>
            <person name="Zhang L."/>
            <person name="Cai X."/>
            <person name="Wu J."/>
            <person name="Liu M."/>
            <person name="Grob S."/>
            <person name="Cheng F."/>
            <person name="Liang J."/>
            <person name="Cai C."/>
            <person name="Liu Z."/>
            <person name="Liu B."/>
            <person name="Wang F."/>
            <person name="Li S."/>
            <person name="Liu F."/>
            <person name="Li X."/>
            <person name="Cheng L."/>
            <person name="Yang W."/>
            <person name="Li M.H."/>
            <person name="Grossniklaus U."/>
            <person name="Zheng H."/>
            <person name="Wang X."/>
        </authorList>
    </citation>
    <scope>NUCLEOTIDE SEQUENCE [LARGE SCALE GENOMIC DNA]</scope>
    <source>
        <strain evidence="1 2">cv. Chiifu-401-42</strain>
    </source>
</reference>